<dbReference type="Pfam" id="PF01757">
    <property type="entry name" value="Acyl_transf_3"/>
    <property type="match status" value="1"/>
</dbReference>
<gene>
    <name evidence="4" type="ORF">GWK15_12095</name>
    <name evidence="3" type="ORF">GXW75_04485</name>
</gene>
<dbReference type="PANTHER" id="PTHR23028">
    <property type="entry name" value="ACETYLTRANSFERASE"/>
    <property type="match status" value="1"/>
</dbReference>
<comment type="caution">
    <text evidence="3">The sequence shown here is derived from an EMBL/GenBank/DDBJ whole genome shotgun (WGS) entry which is preliminary data.</text>
</comment>
<dbReference type="RefSeq" id="WP_168041593.1">
    <property type="nucleotide sequence ID" value="NZ_JAAEDK010000007.1"/>
</dbReference>
<protein>
    <submittedName>
        <fullName evidence="3">Acyltransferase</fullName>
    </submittedName>
</protein>
<evidence type="ECO:0000259" key="2">
    <source>
        <dbReference type="Pfam" id="PF01757"/>
    </source>
</evidence>
<feature type="transmembrane region" description="Helical" evidence="1">
    <location>
        <begin position="16"/>
        <end position="38"/>
    </location>
</feature>
<dbReference type="EMBL" id="JAAEDK010000007">
    <property type="protein sequence ID" value="MBR0658496.1"/>
    <property type="molecule type" value="Genomic_DNA"/>
</dbReference>
<reference evidence="3" key="1">
    <citation type="submission" date="2020-01" db="EMBL/GenBank/DDBJ databases">
        <authorList>
            <person name="Rat A."/>
        </authorList>
    </citation>
    <scope>NUCLEOTIDE SEQUENCE</scope>
    <source>
        <strain evidence="3">LMG 31161</strain>
    </source>
</reference>
<feature type="domain" description="Acyltransferase 3" evidence="2">
    <location>
        <begin position="17"/>
        <end position="333"/>
    </location>
</feature>
<evidence type="ECO:0000313" key="6">
    <source>
        <dbReference type="Proteomes" id="UP001138708"/>
    </source>
</evidence>
<keyword evidence="1" id="KW-0812">Transmembrane</keyword>
<dbReference type="InterPro" id="IPR050879">
    <property type="entry name" value="Acyltransferase_3"/>
</dbReference>
<evidence type="ECO:0000313" key="4">
    <source>
        <dbReference type="EMBL" id="NKE17685.1"/>
    </source>
</evidence>
<proteinExistence type="predicted"/>
<dbReference type="EMBL" id="JAAVUP010000003">
    <property type="protein sequence ID" value="NKE17685.1"/>
    <property type="molecule type" value="Genomic_DNA"/>
</dbReference>
<keyword evidence="1" id="KW-1133">Transmembrane helix</keyword>
<feature type="transmembrane region" description="Helical" evidence="1">
    <location>
        <begin position="163"/>
        <end position="181"/>
    </location>
</feature>
<keyword evidence="1" id="KW-0472">Membrane</keyword>
<dbReference type="GO" id="GO:0009103">
    <property type="term" value="P:lipopolysaccharide biosynthetic process"/>
    <property type="evidence" value="ECO:0007669"/>
    <property type="project" value="TreeGrafter"/>
</dbReference>
<evidence type="ECO:0000256" key="1">
    <source>
        <dbReference type="SAM" id="Phobius"/>
    </source>
</evidence>
<dbReference type="Proteomes" id="UP000746741">
    <property type="component" value="Unassembled WGS sequence"/>
</dbReference>
<keyword evidence="3" id="KW-0012">Acyltransferase</keyword>
<keyword evidence="5" id="KW-1185">Reference proteome</keyword>
<dbReference type="GO" id="GO:0016747">
    <property type="term" value="F:acyltransferase activity, transferring groups other than amino-acyl groups"/>
    <property type="evidence" value="ECO:0007669"/>
    <property type="project" value="InterPro"/>
</dbReference>
<dbReference type="AlphaFoldDB" id="A0A9X9WDT6"/>
<feature type="transmembrane region" description="Helical" evidence="1">
    <location>
        <begin position="58"/>
        <end position="76"/>
    </location>
</feature>
<dbReference type="InterPro" id="IPR002656">
    <property type="entry name" value="Acyl_transf_3_dom"/>
</dbReference>
<keyword evidence="3" id="KW-0808">Transferase</keyword>
<evidence type="ECO:0000313" key="3">
    <source>
        <dbReference type="EMBL" id="MBR0658496.1"/>
    </source>
</evidence>
<accession>A0A9X9WDT6</accession>
<dbReference type="Proteomes" id="UP001138708">
    <property type="component" value="Unassembled WGS sequence"/>
</dbReference>
<dbReference type="GO" id="GO:0016020">
    <property type="term" value="C:membrane"/>
    <property type="evidence" value="ECO:0007669"/>
    <property type="project" value="TreeGrafter"/>
</dbReference>
<organism evidence="3 6">
    <name type="scientific">Neoroseomonas oryzicola</name>
    <dbReference type="NCBI Taxonomy" id="535904"/>
    <lineage>
        <taxon>Bacteria</taxon>
        <taxon>Pseudomonadati</taxon>
        <taxon>Pseudomonadota</taxon>
        <taxon>Alphaproteobacteria</taxon>
        <taxon>Acetobacterales</taxon>
        <taxon>Acetobacteraceae</taxon>
        <taxon>Neoroseomonas</taxon>
    </lineage>
</organism>
<feature type="transmembrane region" description="Helical" evidence="1">
    <location>
        <begin position="312"/>
        <end position="336"/>
    </location>
</feature>
<reference evidence="4 5" key="2">
    <citation type="submission" date="2020-02" db="EMBL/GenBank/DDBJ databases">
        <authorList>
            <person name="Sun Q."/>
            <person name="Inoue M."/>
        </authorList>
    </citation>
    <scope>NUCLEOTIDE SEQUENCE [LARGE SCALE GENOMIC DNA]</scope>
    <source>
        <strain evidence="4 5">KCTC 22478</strain>
    </source>
</reference>
<name>A0A9X9WDT6_9PROT</name>
<sequence length="363" mass="38592">MTGEAAGRARRADGYAAIRIGAAVAVLFGHSFVLTRGTDPLSPLLAAFAGWGEQVHDLAVNVFFALSGYLVTLSWLRRGSLVSFAVARGLRIWPGAVAACVVTVLAGAALTTLPLAEYATAEGTWAFLLRNSLLRKIAFELPGVFEANPYPRVVNGSLWSLPYELRCYAYVGLLGVAGILSRRLAFNLLLGVMLLDFLVPGAGLLPFGETFWRLWLHFAGGAALAANRDRIPLRGDVLLVLAGLAAAASLFARGPVHAVAAAAAMVYAVHWAGQARLPGWVDPARRGDLSYGTYLYAFPVQQGLVSLDPEGWGGWGLTLASLPVVLVLAALSWRWVERPALGGREGATAAIVGALRRLRPLRS</sequence>
<dbReference type="PANTHER" id="PTHR23028:SF53">
    <property type="entry name" value="ACYL_TRANSF_3 DOMAIN-CONTAINING PROTEIN"/>
    <property type="match status" value="1"/>
</dbReference>
<evidence type="ECO:0000313" key="5">
    <source>
        <dbReference type="Proteomes" id="UP000746741"/>
    </source>
</evidence>
<feature type="transmembrane region" description="Helical" evidence="1">
    <location>
        <begin position="188"/>
        <end position="205"/>
    </location>
</feature>
<reference evidence="3" key="3">
    <citation type="journal article" date="2021" name="Syst. Appl. Microbiol.">
        <title>Roseomonas hellenica sp. nov., isolated from roots of wild-growing Alkanna tinctoria.</title>
        <authorList>
            <person name="Rat A."/>
            <person name="Naranjo H.D."/>
            <person name="Lebbe L."/>
            <person name="Cnockaert M."/>
            <person name="Krigas N."/>
            <person name="Grigoriadou K."/>
            <person name="Maloupa E."/>
            <person name="Willems A."/>
        </authorList>
    </citation>
    <scope>NUCLEOTIDE SEQUENCE</scope>
    <source>
        <strain evidence="3">LMG 31161</strain>
    </source>
</reference>
<feature type="transmembrane region" description="Helical" evidence="1">
    <location>
        <begin position="96"/>
        <end position="116"/>
    </location>
</feature>